<reference evidence="1" key="1">
    <citation type="journal article" date="2020" name="bioRxiv">
        <title>Hybrid origin of Populus tomentosa Carr. identified through genome sequencing and phylogenomic analysis.</title>
        <authorList>
            <person name="An X."/>
            <person name="Gao K."/>
            <person name="Chen Z."/>
            <person name="Li J."/>
            <person name="Yang X."/>
            <person name="Yang X."/>
            <person name="Zhou J."/>
            <person name="Guo T."/>
            <person name="Zhao T."/>
            <person name="Huang S."/>
            <person name="Miao D."/>
            <person name="Khan W.U."/>
            <person name="Rao P."/>
            <person name="Ye M."/>
            <person name="Lei B."/>
            <person name="Liao W."/>
            <person name="Wang J."/>
            <person name="Ji L."/>
            <person name="Li Y."/>
            <person name="Guo B."/>
            <person name="Mustafa N.S."/>
            <person name="Li S."/>
            <person name="Yun Q."/>
            <person name="Keller S.R."/>
            <person name="Mao J."/>
            <person name="Zhang R."/>
            <person name="Strauss S.H."/>
        </authorList>
    </citation>
    <scope>NUCLEOTIDE SEQUENCE</scope>
    <source>
        <strain evidence="1">GM15</strain>
        <tissue evidence="1">Leaf</tissue>
    </source>
</reference>
<organism evidence="1 2">
    <name type="scientific">Populus tomentosa</name>
    <name type="common">Chinese white poplar</name>
    <dbReference type="NCBI Taxonomy" id="118781"/>
    <lineage>
        <taxon>Eukaryota</taxon>
        <taxon>Viridiplantae</taxon>
        <taxon>Streptophyta</taxon>
        <taxon>Embryophyta</taxon>
        <taxon>Tracheophyta</taxon>
        <taxon>Spermatophyta</taxon>
        <taxon>Magnoliopsida</taxon>
        <taxon>eudicotyledons</taxon>
        <taxon>Gunneridae</taxon>
        <taxon>Pentapetalae</taxon>
        <taxon>rosids</taxon>
        <taxon>fabids</taxon>
        <taxon>Malpighiales</taxon>
        <taxon>Salicaceae</taxon>
        <taxon>Saliceae</taxon>
        <taxon>Populus</taxon>
    </lineage>
</organism>
<accession>A0A8X8CYJ6</accession>
<proteinExistence type="predicted"/>
<evidence type="ECO:0000313" key="1">
    <source>
        <dbReference type="EMBL" id="KAG6771052.1"/>
    </source>
</evidence>
<dbReference type="AlphaFoldDB" id="A0A8X8CYJ6"/>
<gene>
    <name evidence="1" type="ORF">POTOM_022397</name>
</gene>
<comment type="caution">
    <text evidence="1">The sequence shown here is derived from an EMBL/GenBank/DDBJ whole genome shotgun (WGS) entry which is preliminary data.</text>
</comment>
<protein>
    <submittedName>
        <fullName evidence="1">Uncharacterized protein</fullName>
    </submittedName>
</protein>
<evidence type="ECO:0000313" key="2">
    <source>
        <dbReference type="Proteomes" id="UP000886885"/>
    </source>
</evidence>
<dbReference type="EMBL" id="JAAWWB010000011">
    <property type="protein sequence ID" value="KAG6771052.1"/>
    <property type="molecule type" value="Genomic_DNA"/>
</dbReference>
<keyword evidence="2" id="KW-1185">Reference proteome</keyword>
<dbReference type="Proteomes" id="UP000886885">
    <property type="component" value="Chromosome 6A"/>
</dbReference>
<sequence>MYPSIYMHIVVKAKANWKDDEKRNSAGCFDMVPGGCIHYHVCKCNSRCSSARIRASGLPSRLSLLLLCRKGAVHELRESVLQ</sequence>
<name>A0A8X8CYJ6_POPTO</name>